<feature type="domain" description="Serpin" evidence="3">
    <location>
        <begin position="21"/>
        <end position="384"/>
    </location>
</feature>
<dbReference type="SMART" id="SM00093">
    <property type="entry name" value="SERPIN"/>
    <property type="match status" value="1"/>
</dbReference>
<dbReference type="Gene3D" id="2.30.39.10">
    <property type="entry name" value="Alpha-1-antitrypsin, domain 1"/>
    <property type="match status" value="1"/>
</dbReference>
<protein>
    <recommendedName>
        <fullName evidence="3">Serpin domain-containing protein</fullName>
    </recommendedName>
</protein>
<dbReference type="InterPro" id="IPR000215">
    <property type="entry name" value="Serpin_fam"/>
</dbReference>
<dbReference type="InterPro" id="IPR042185">
    <property type="entry name" value="Serpin_sf_2"/>
</dbReference>
<accession>A0ABP0F4X9</accession>
<dbReference type="InterPro" id="IPR023796">
    <property type="entry name" value="Serpin_dom"/>
</dbReference>
<dbReference type="Proteomes" id="UP001642483">
    <property type="component" value="Unassembled WGS sequence"/>
</dbReference>
<dbReference type="Gene3D" id="3.30.497.10">
    <property type="entry name" value="Antithrombin, subunit I, domain 2"/>
    <property type="match status" value="1"/>
</dbReference>
<keyword evidence="5" id="KW-1185">Reference proteome</keyword>
<dbReference type="InterPro" id="IPR042178">
    <property type="entry name" value="Serpin_sf_1"/>
</dbReference>
<dbReference type="PANTHER" id="PTHR11461:SF211">
    <property type="entry name" value="GH10112P-RELATED"/>
    <property type="match status" value="1"/>
</dbReference>
<evidence type="ECO:0000256" key="2">
    <source>
        <dbReference type="RuleBase" id="RU000411"/>
    </source>
</evidence>
<sequence length="384" mass="43769">MEWQPCSWLTGMLVTSNNFPLKLYQTLVKNNKENVFFSPHSISMTMAMVLLGAEDNTAVELKRGLGYEGMFDSSVHDNNQEFLKKLSNMKSTVVLETTNQLFPEISYTLKEEFVKNCQKFYESQIEAKNFKQEPERARLEINQWVEDQTHKKIKDLLPVGSVNGLTRLVLANAVYFKGSWLEEFEGYNTRKRKFHVKKRKTVKVDMMSQKAYFNINTDRNLKVQILELPYEGDEVSMILLVPTDRFGLGKVEECLTPEKLDSLISSFSKEEVEIALPKMKLEQQYDLTPTLKKMGIRDVFDSSLSKLQGISDEPGLCISTVAHKAFIEVNEKGTEAAAASSILLCGCSLTTVIPIEVICDHPFMFFIKHNPSQTILFVGRLMSP</sequence>
<dbReference type="EMBL" id="CAWYQH010000013">
    <property type="protein sequence ID" value="CAK8674755.1"/>
    <property type="molecule type" value="Genomic_DNA"/>
</dbReference>
<dbReference type="SUPFAM" id="SSF56574">
    <property type="entry name" value="Serpins"/>
    <property type="match status" value="1"/>
</dbReference>
<dbReference type="PROSITE" id="PS00284">
    <property type="entry name" value="SERPIN"/>
    <property type="match status" value="1"/>
</dbReference>
<reference evidence="4 5" key="1">
    <citation type="submission" date="2024-02" db="EMBL/GenBank/DDBJ databases">
        <authorList>
            <person name="Daric V."/>
            <person name="Darras S."/>
        </authorList>
    </citation>
    <scope>NUCLEOTIDE SEQUENCE [LARGE SCALE GENOMIC DNA]</scope>
</reference>
<organism evidence="4 5">
    <name type="scientific">Clavelina lepadiformis</name>
    <name type="common">Light-bulb sea squirt</name>
    <name type="synonym">Ascidia lepadiformis</name>
    <dbReference type="NCBI Taxonomy" id="159417"/>
    <lineage>
        <taxon>Eukaryota</taxon>
        <taxon>Metazoa</taxon>
        <taxon>Chordata</taxon>
        <taxon>Tunicata</taxon>
        <taxon>Ascidiacea</taxon>
        <taxon>Aplousobranchia</taxon>
        <taxon>Clavelinidae</taxon>
        <taxon>Clavelina</taxon>
    </lineage>
</organism>
<comment type="similarity">
    <text evidence="1 2">Belongs to the serpin family.</text>
</comment>
<dbReference type="Pfam" id="PF00079">
    <property type="entry name" value="Serpin"/>
    <property type="match status" value="1"/>
</dbReference>
<proteinExistence type="inferred from homology"/>
<evidence type="ECO:0000313" key="4">
    <source>
        <dbReference type="EMBL" id="CAK8674755.1"/>
    </source>
</evidence>
<dbReference type="PANTHER" id="PTHR11461">
    <property type="entry name" value="SERINE PROTEASE INHIBITOR, SERPIN"/>
    <property type="match status" value="1"/>
</dbReference>
<evidence type="ECO:0000256" key="1">
    <source>
        <dbReference type="ARBA" id="ARBA00009500"/>
    </source>
</evidence>
<evidence type="ECO:0000313" key="5">
    <source>
        <dbReference type="Proteomes" id="UP001642483"/>
    </source>
</evidence>
<comment type="caution">
    <text evidence="4">The sequence shown here is derived from an EMBL/GenBank/DDBJ whole genome shotgun (WGS) entry which is preliminary data.</text>
</comment>
<gene>
    <name evidence="4" type="ORF">CVLEPA_LOCUS4422</name>
</gene>
<dbReference type="CDD" id="cd00172">
    <property type="entry name" value="serpin"/>
    <property type="match status" value="1"/>
</dbReference>
<dbReference type="InterPro" id="IPR036186">
    <property type="entry name" value="Serpin_sf"/>
</dbReference>
<name>A0ABP0F4X9_CLALP</name>
<evidence type="ECO:0000259" key="3">
    <source>
        <dbReference type="SMART" id="SM00093"/>
    </source>
</evidence>
<dbReference type="InterPro" id="IPR023795">
    <property type="entry name" value="Serpin_CS"/>
</dbReference>